<evidence type="ECO:0000313" key="3">
    <source>
        <dbReference type="Proteomes" id="UP000262582"/>
    </source>
</evidence>
<proteinExistence type="predicted"/>
<gene>
    <name evidence="1" type="ORF">AELL_1517</name>
    <name evidence="2" type="ORF">CP962_09195</name>
</gene>
<evidence type="ECO:0008006" key="5">
    <source>
        <dbReference type="Google" id="ProtNLM"/>
    </source>
</evidence>
<dbReference type="Proteomes" id="UP000290588">
    <property type="component" value="Unassembled WGS sequence"/>
</dbReference>
<dbReference type="EMBL" id="CP032097">
    <property type="protein sequence ID" value="AXX95177.1"/>
    <property type="molecule type" value="Genomic_DNA"/>
</dbReference>
<keyword evidence="3" id="KW-1185">Reference proteome</keyword>
<reference evidence="2 4" key="1">
    <citation type="submission" date="2017-09" db="EMBL/GenBank/DDBJ databases">
        <title>Genomics of the genus Arcobacter.</title>
        <authorList>
            <person name="Perez-Cataluna A."/>
            <person name="Figueras M.J."/>
            <person name="Salas-Masso N."/>
        </authorList>
    </citation>
    <scope>NUCLEOTIDE SEQUENCE [LARGE SCALE GENOMIC DNA]</scope>
    <source>
        <strain evidence="2 4">CECT 7837</strain>
    </source>
</reference>
<protein>
    <recommendedName>
        <fullName evidence="5">DUF5666 domain-containing protein</fullName>
    </recommendedName>
</protein>
<reference evidence="1 3" key="2">
    <citation type="submission" date="2018-08" db="EMBL/GenBank/DDBJ databases">
        <title>Complete genome of the Arcobacter ellisii type strain LMG 26155.</title>
        <authorList>
            <person name="Miller W.G."/>
            <person name="Yee E."/>
            <person name="Bono J.L."/>
        </authorList>
    </citation>
    <scope>NUCLEOTIDE SEQUENCE [LARGE SCALE GENOMIC DNA]</scope>
    <source>
        <strain evidence="1 3">LMG 26155</strain>
    </source>
</reference>
<evidence type="ECO:0000313" key="2">
    <source>
        <dbReference type="EMBL" id="RXI30169.1"/>
    </source>
</evidence>
<dbReference type="AlphaFoldDB" id="A0A347U8J9"/>
<accession>A0A347U8J9</accession>
<dbReference type="Proteomes" id="UP000262582">
    <property type="component" value="Chromosome"/>
</dbReference>
<name>A0A347U8J9_9BACT</name>
<evidence type="ECO:0000313" key="4">
    <source>
        <dbReference type="Proteomes" id="UP000290588"/>
    </source>
</evidence>
<evidence type="ECO:0000313" key="1">
    <source>
        <dbReference type="EMBL" id="AXX95177.1"/>
    </source>
</evidence>
<dbReference type="KEGG" id="aell:AELL_1517"/>
<dbReference type="EMBL" id="NXIG01000008">
    <property type="protein sequence ID" value="RXI30169.1"/>
    <property type="molecule type" value="Genomic_DNA"/>
</dbReference>
<sequence length="97" mass="11552">MKKLVILTTLTTSLLFGEVYYNNKQQKNTYKDDSINFKNAEIFRVSHYRDYVEVTISTKENGRIRTKLERTSLKEGDRVSGNCRNYEYGEYKTCYIR</sequence>
<dbReference type="RefSeq" id="WP_118917361.1">
    <property type="nucleotide sequence ID" value="NZ_CP032097.1"/>
</dbReference>
<organism evidence="2 4">
    <name type="scientific">Arcobacter ellisii</name>
    <dbReference type="NCBI Taxonomy" id="913109"/>
    <lineage>
        <taxon>Bacteria</taxon>
        <taxon>Pseudomonadati</taxon>
        <taxon>Campylobacterota</taxon>
        <taxon>Epsilonproteobacteria</taxon>
        <taxon>Campylobacterales</taxon>
        <taxon>Arcobacteraceae</taxon>
        <taxon>Arcobacter</taxon>
    </lineage>
</organism>